<evidence type="ECO:0000313" key="1">
    <source>
        <dbReference type="EMBL" id="KAH6930643.1"/>
    </source>
</evidence>
<dbReference type="EMBL" id="CM023485">
    <property type="protein sequence ID" value="KAH6930643.1"/>
    <property type="molecule type" value="Genomic_DNA"/>
</dbReference>
<protein>
    <submittedName>
        <fullName evidence="1">Uncharacterized protein</fullName>
    </submittedName>
</protein>
<name>A0ACB7S6Y1_HYAAI</name>
<comment type="caution">
    <text evidence="1">The sequence shown here is derived from an EMBL/GenBank/DDBJ whole genome shotgun (WGS) entry which is preliminary data.</text>
</comment>
<proteinExistence type="predicted"/>
<dbReference type="Proteomes" id="UP000821845">
    <property type="component" value="Chromosome 5"/>
</dbReference>
<reference evidence="1" key="1">
    <citation type="submission" date="2020-05" db="EMBL/GenBank/DDBJ databases">
        <title>Large-scale comparative analyses of tick genomes elucidate their genetic diversity and vector capacities.</title>
        <authorList>
            <person name="Jia N."/>
            <person name="Wang J."/>
            <person name="Shi W."/>
            <person name="Du L."/>
            <person name="Sun Y."/>
            <person name="Zhan W."/>
            <person name="Jiang J."/>
            <person name="Wang Q."/>
            <person name="Zhang B."/>
            <person name="Ji P."/>
            <person name="Sakyi L.B."/>
            <person name="Cui X."/>
            <person name="Yuan T."/>
            <person name="Jiang B."/>
            <person name="Yang W."/>
            <person name="Lam T.T.-Y."/>
            <person name="Chang Q."/>
            <person name="Ding S."/>
            <person name="Wang X."/>
            <person name="Zhu J."/>
            <person name="Ruan X."/>
            <person name="Zhao L."/>
            <person name="Wei J."/>
            <person name="Que T."/>
            <person name="Du C."/>
            <person name="Cheng J."/>
            <person name="Dai P."/>
            <person name="Han X."/>
            <person name="Huang E."/>
            <person name="Gao Y."/>
            <person name="Liu J."/>
            <person name="Shao H."/>
            <person name="Ye R."/>
            <person name="Li L."/>
            <person name="Wei W."/>
            <person name="Wang X."/>
            <person name="Wang C."/>
            <person name="Yang T."/>
            <person name="Huo Q."/>
            <person name="Li W."/>
            <person name="Guo W."/>
            <person name="Chen H."/>
            <person name="Zhou L."/>
            <person name="Ni X."/>
            <person name="Tian J."/>
            <person name="Zhou Y."/>
            <person name="Sheng Y."/>
            <person name="Liu T."/>
            <person name="Pan Y."/>
            <person name="Xia L."/>
            <person name="Li J."/>
            <person name="Zhao F."/>
            <person name="Cao W."/>
        </authorList>
    </citation>
    <scope>NUCLEOTIDE SEQUENCE</scope>
    <source>
        <strain evidence="1">Hyas-2018</strain>
    </source>
</reference>
<gene>
    <name evidence="1" type="ORF">HPB50_015940</name>
</gene>
<evidence type="ECO:0000313" key="2">
    <source>
        <dbReference type="Proteomes" id="UP000821845"/>
    </source>
</evidence>
<sequence length="141" mass="15954">MSVIGIGEYPLGTSASWDEYVERLEMYCEANKLSKDEQKRAVLLSSCGEETYSLIVTLVKPDRPTAAAYEQIKKAVREHVHPKPSVLYGRFSFYKRNQAQGESVADCVTALRKLAENCGFGDNTLRMDEMMRDRFVFGISN</sequence>
<keyword evidence="2" id="KW-1185">Reference proteome</keyword>
<accession>A0ACB7S6Y1</accession>
<organism evidence="1 2">
    <name type="scientific">Hyalomma asiaticum</name>
    <name type="common">Tick</name>
    <dbReference type="NCBI Taxonomy" id="266040"/>
    <lineage>
        <taxon>Eukaryota</taxon>
        <taxon>Metazoa</taxon>
        <taxon>Ecdysozoa</taxon>
        <taxon>Arthropoda</taxon>
        <taxon>Chelicerata</taxon>
        <taxon>Arachnida</taxon>
        <taxon>Acari</taxon>
        <taxon>Parasitiformes</taxon>
        <taxon>Ixodida</taxon>
        <taxon>Ixodoidea</taxon>
        <taxon>Ixodidae</taxon>
        <taxon>Hyalomminae</taxon>
        <taxon>Hyalomma</taxon>
    </lineage>
</organism>